<protein>
    <submittedName>
        <fullName evidence="3">YdcF family protein</fullName>
    </submittedName>
</protein>
<evidence type="ECO:0000313" key="4">
    <source>
        <dbReference type="Proteomes" id="UP000812270"/>
    </source>
</evidence>
<keyword evidence="1" id="KW-0732">Signal</keyword>
<feature type="chain" id="PRO_5038638243" evidence="1">
    <location>
        <begin position="21"/>
        <end position="219"/>
    </location>
</feature>
<dbReference type="EMBL" id="JAHSPG010000015">
    <property type="protein sequence ID" value="MBV4359595.1"/>
    <property type="molecule type" value="Genomic_DNA"/>
</dbReference>
<sequence>MTKLTILISAAALLSITTLSSCFYTSRESHKLFAKAKTEQFDVIIVPGIPFEQDGWSHTMKGRVYWSKYLYDRGITKNIIYSGAAVYTPYYESEIMALYAHALGIPKEHIFTETTAEHTTENIYYSYQLAKKMGFQKVAIASDPYQTKMISKFARRKVSRDIVLIPFVFDTLKAMEPYMITPAIDSAKAYKPDFISITKRESFWKRFRGTLGANIEEGR</sequence>
<evidence type="ECO:0000256" key="1">
    <source>
        <dbReference type="SAM" id="SignalP"/>
    </source>
</evidence>
<dbReference type="AlphaFoldDB" id="A0A9E2W4D2"/>
<gene>
    <name evidence="3" type="ORF">KTO63_20660</name>
</gene>
<dbReference type="Pfam" id="PF02698">
    <property type="entry name" value="DUF218"/>
    <property type="match status" value="1"/>
</dbReference>
<dbReference type="PROSITE" id="PS51257">
    <property type="entry name" value="PROKAR_LIPOPROTEIN"/>
    <property type="match status" value="1"/>
</dbReference>
<dbReference type="Proteomes" id="UP000812270">
    <property type="component" value="Unassembled WGS sequence"/>
</dbReference>
<accession>A0A9E2W4D2</accession>
<keyword evidence="4" id="KW-1185">Reference proteome</keyword>
<dbReference type="PANTHER" id="PTHR30336:SF20">
    <property type="entry name" value="DUF218 DOMAIN-CONTAINING PROTEIN"/>
    <property type="match status" value="1"/>
</dbReference>
<evidence type="ECO:0000313" key="3">
    <source>
        <dbReference type="EMBL" id="MBV4359595.1"/>
    </source>
</evidence>
<dbReference type="PANTHER" id="PTHR30336">
    <property type="entry name" value="INNER MEMBRANE PROTEIN, PROBABLE PERMEASE"/>
    <property type="match status" value="1"/>
</dbReference>
<name>A0A9E2W4D2_9BACT</name>
<feature type="domain" description="DUF218" evidence="2">
    <location>
        <begin position="42"/>
        <end position="167"/>
    </location>
</feature>
<dbReference type="CDD" id="cd06259">
    <property type="entry name" value="YdcF-like"/>
    <property type="match status" value="1"/>
</dbReference>
<dbReference type="RefSeq" id="WP_217793852.1">
    <property type="nucleotide sequence ID" value="NZ_JAHSPG010000015.1"/>
</dbReference>
<dbReference type="GO" id="GO:0005886">
    <property type="term" value="C:plasma membrane"/>
    <property type="evidence" value="ECO:0007669"/>
    <property type="project" value="TreeGrafter"/>
</dbReference>
<dbReference type="InterPro" id="IPR003848">
    <property type="entry name" value="DUF218"/>
</dbReference>
<evidence type="ECO:0000259" key="2">
    <source>
        <dbReference type="Pfam" id="PF02698"/>
    </source>
</evidence>
<feature type="signal peptide" evidence="1">
    <location>
        <begin position="1"/>
        <end position="20"/>
    </location>
</feature>
<dbReference type="InterPro" id="IPR051599">
    <property type="entry name" value="Cell_Envelope_Assoc"/>
</dbReference>
<comment type="caution">
    <text evidence="3">The sequence shown here is derived from an EMBL/GenBank/DDBJ whole genome shotgun (WGS) entry which is preliminary data.</text>
</comment>
<organism evidence="3 4">
    <name type="scientific">Pinibacter aurantiacus</name>
    <dbReference type="NCBI Taxonomy" id="2851599"/>
    <lineage>
        <taxon>Bacteria</taxon>
        <taxon>Pseudomonadati</taxon>
        <taxon>Bacteroidota</taxon>
        <taxon>Chitinophagia</taxon>
        <taxon>Chitinophagales</taxon>
        <taxon>Chitinophagaceae</taxon>
        <taxon>Pinibacter</taxon>
    </lineage>
</organism>
<proteinExistence type="predicted"/>
<reference evidence="3" key="1">
    <citation type="submission" date="2021-06" db="EMBL/GenBank/DDBJ databases">
        <authorList>
            <person name="Huq M.A."/>
        </authorList>
    </citation>
    <scope>NUCLEOTIDE SEQUENCE</scope>
    <source>
        <strain evidence="3">MAH-26</strain>
    </source>
</reference>